<name>A0A813M5V7_9BILA</name>
<proteinExistence type="predicted"/>
<keyword evidence="2" id="KW-0732">Signal</keyword>
<evidence type="ECO:0000256" key="2">
    <source>
        <dbReference type="SAM" id="SignalP"/>
    </source>
</evidence>
<dbReference type="AlphaFoldDB" id="A0A813M5V7"/>
<evidence type="ECO:0000313" key="4">
    <source>
        <dbReference type="Proteomes" id="UP000663879"/>
    </source>
</evidence>
<keyword evidence="1" id="KW-1133">Transmembrane helix</keyword>
<sequence length="148" mass="16893">MTKYYMILISLILFYLINLSYSNSDDDFDEDYADSKIKSSYVLLVSGCVLIVAATMVAFLMFSLKRVQAMTDLIEPVPKNKKKEVNQKMISDDEDEIVHYDAENSGLIRTIKTPSFYEATNQVEIKDETTNKSTVNKKNCKPLENVIP</sequence>
<protein>
    <submittedName>
        <fullName evidence="3">Uncharacterized protein</fullName>
    </submittedName>
</protein>
<feature type="transmembrane region" description="Helical" evidence="1">
    <location>
        <begin position="41"/>
        <end position="62"/>
    </location>
</feature>
<feature type="chain" id="PRO_5032632190" evidence="2">
    <location>
        <begin position="23"/>
        <end position="148"/>
    </location>
</feature>
<keyword evidence="4" id="KW-1185">Reference proteome</keyword>
<evidence type="ECO:0000256" key="1">
    <source>
        <dbReference type="SAM" id="Phobius"/>
    </source>
</evidence>
<keyword evidence="1" id="KW-0812">Transmembrane</keyword>
<organism evidence="3 4">
    <name type="scientific">Brachionus calyciflorus</name>
    <dbReference type="NCBI Taxonomy" id="104777"/>
    <lineage>
        <taxon>Eukaryota</taxon>
        <taxon>Metazoa</taxon>
        <taxon>Spiralia</taxon>
        <taxon>Gnathifera</taxon>
        <taxon>Rotifera</taxon>
        <taxon>Eurotatoria</taxon>
        <taxon>Monogononta</taxon>
        <taxon>Pseudotrocha</taxon>
        <taxon>Ploima</taxon>
        <taxon>Brachionidae</taxon>
        <taxon>Brachionus</taxon>
    </lineage>
</organism>
<gene>
    <name evidence="3" type="ORF">OXX778_LOCUS87</name>
</gene>
<comment type="caution">
    <text evidence="3">The sequence shown here is derived from an EMBL/GenBank/DDBJ whole genome shotgun (WGS) entry which is preliminary data.</text>
</comment>
<dbReference type="Proteomes" id="UP000663879">
    <property type="component" value="Unassembled WGS sequence"/>
</dbReference>
<feature type="signal peptide" evidence="2">
    <location>
        <begin position="1"/>
        <end position="22"/>
    </location>
</feature>
<dbReference type="EMBL" id="CAJNOC010000004">
    <property type="protein sequence ID" value="CAF0703837.1"/>
    <property type="molecule type" value="Genomic_DNA"/>
</dbReference>
<accession>A0A813M5V7</accession>
<reference evidence="3" key="1">
    <citation type="submission" date="2021-02" db="EMBL/GenBank/DDBJ databases">
        <authorList>
            <person name="Nowell W R."/>
        </authorList>
    </citation>
    <scope>NUCLEOTIDE SEQUENCE</scope>
    <source>
        <strain evidence="3">Ploen Becks lab</strain>
    </source>
</reference>
<keyword evidence="1" id="KW-0472">Membrane</keyword>
<evidence type="ECO:0000313" key="3">
    <source>
        <dbReference type="EMBL" id="CAF0703837.1"/>
    </source>
</evidence>